<feature type="region of interest" description="Disordered" evidence="1">
    <location>
        <begin position="152"/>
        <end position="171"/>
    </location>
</feature>
<accession>A0A1R3GDQ4</accession>
<comment type="caution">
    <text evidence="2">The sequence shown here is derived from an EMBL/GenBank/DDBJ whole genome shotgun (WGS) entry which is preliminary data.</text>
</comment>
<dbReference type="PANTHER" id="PTHR31110:SF10">
    <property type="match status" value="1"/>
</dbReference>
<protein>
    <submittedName>
        <fullName evidence="2">Uncharacterized protein</fullName>
    </submittedName>
</protein>
<evidence type="ECO:0000313" key="3">
    <source>
        <dbReference type="Proteomes" id="UP000188268"/>
    </source>
</evidence>
<organism evidence="2 3">
    <name type="scientific">Corchorus capsularis</name>
    <name type="common">Jute</name>
    <dbReference type="NCBI Taxonomy" id="210143"/>
    <lineage>
        <taxon>Eukaryota</taxon>
        <taxon>Viridiplantae</taxon>
        <taxon>Streptophyta</taxon>
        <taxon>Embryophyta</taxon>
        <taxon>Tracheophyta</taxon>
        <taxon>Spermatophyta</taxon>
        <taxon>Magnoliopsida</taxon>
        <taxon>eudicotyledons</taxon>
        <taxon>Gunneridae</taxon>
        <taxon>Pentapetalae</taxon>
        <taxon>rosids</taxon>
        <taxon>malvids</taxon>
        <taxon>Malvales</taxon>
        <taxon>Malvaceae</taxon>
        <taxon>Grewioideae</taxon>
        <taxon>Apeibeae</taxon>
        <taxon>Corchorus</taxon>
    </lineage>
</organism>
<feature type="region of interest" description="Disordered" evidence="1">
    <location>
        <begin position="219"/>
        <end position="243"/>
    </location>
</feature>
<gene>
    <name evidence="2" type="ORF">CCACVL1_26682</name>
</gene>
<dbReference type="OMA" id="HMVFETQ"/>
<sequence>MFTQGLDKNALRWVRELSLFSEVPKESDLNVLNLYKGGGAKKIDVSDMTMNARQGTRPVPSLRNAGWHSGFPPSAPSSIQVSRGRPVSGNDGSPGSDMDTSSDDENVYERQYSFISSPQDDKVPTAATATHAASVQKQGACGYRGIQSKLGNSSQRPAAGVYGGKTDTQEEQLSDSASSIQVSYMQYRSSNGVASLREVYNSDSYSSTVTSRVFHNGEMQKTKPSYNDNTRDENFEPSVRTAESVVNDPTSVLPTRRPIFHASGLGPWCAVLSYEACFRLCLNSWAKGCTEEAPFFLNKECSELRQAFGLQQILLQPEEELLAKQSSELVSETAALKPKKTIGKMKVQVRKVKIGLDPPPGCNLSIVKIESLHQRFNNVNSMLYSGWEALRKVRVTPNAPANASLSKQSLAYLQASGQYIKQVSKLLKSGVTTLRSNSTSYEVVPEQYCCSLKLKSSSEDDVIRMQPGSSETHVFLPDGLGDDLIVKVHDSKGQYCGHVLAQVVSVADDPGDKLRWWPIYHEPEHELVGRIQLYIHYSTSLEENNLKCGSVAETVAYDFLLEVAMKVQNFQQRNLLLCGPWKWLVNEFASYYGVSDAYTKLRYLSYVMDVATPTEDCLTVIHDLLYPVKSNSKHKLSHQENRILGEIEEQIQQILIEIFENYKSLDESLPSGMMDVFRAATGSVPPALVPAVKLYGLLHDILSPEIQQKFCGYFQAAAKKRSRRHQAEADDFILSNNDGALMDPVALSTSYQKMKLLILSMKNEISTDIEIHNHNVLPSFVDLPNLSAPIYSGDLCSRLRSFLVACPPPGPSPPVIELVIATADFQRDLSSWNINHIKGGVEAKELFHSYITCWIEEKRRSLLDLCKLDKVKSCVKTQQSTTPFIDDMYDQLVETLNEYEIIISRWPEYTIVLENAVADVEKAIVKALEKQYADVLVPLKDSLAPKIIGKYVQKFTKGTVATYIVPDELGVLLNSMRRMLYALHSKIESQFKSWNSCSPPGGNAIQGERLSEITVMLRANFRNYIQAIVEKLVDNTKIQSATKLKKIIQDSNETAVESDVRSRMQPLKDLLITTIENLHSVFEPHVFITVCRSFWDRMGQDVLHFLENRRENMSWYKGLKIAISILDEIFASNMQKLLGNALQAKDLEPPQSVIEVRSMFARIL</sequence>
<dbReference type="EMBL" id="AWWV01014526">
    <property type="protein sequence ID" value="OMO56234.1"/>
    <property type="molecule type" value="Genomic_DNA"/>
</dbReference>
<feature type="region of interest" description="Disordered" evidence="1">
    <location>
        <begin position="52"/>
        <end position="104"/>
    </location>
</feature>
<dbReference type="Proteomes" id="UP000188268">
    <property type="component" value="Unassembled WGS sequence"/>
</dbReference>
<dbReference type="PANTHER" id="PTHR31110">
    <property type="entry name" value="PESTICIDAL CRYSTAL CRY8BA PROTEIN"/>
    <property type="match status" value="1"/>
</dbReference>
<keyword evidence="3" id="KW-1185">Reference proteome</keyword>
<dbReference type="Gramene" id="OMO56234">
    <property type="protein sequence ID" value="OMO56234"/>
    <property type="gene ID" value="CCACVL1_26682"/>
</dbReference>
<evidence type="ECO:0000313" key="2">
    <source>
        <dbReference type="EMBL" id="OMO56234.1"/>
    </source>
</evidence>
<dbReference type="STRING" id="210143.A0A1R3GDQ4"/>
<dbReference type="OrthoDB" id="1896158at2759"/>
<evidence type="ECO:0000256" key="1">
    <source>
        <dbReference type="SAM" id="MobiDB-lite"/>
    </source>
</evidence>
<name>A0A1R3GDQ4_COCAP</name>
<proteinExistence type="predicted"/>
<reference evidence="2 3" key="1">
    <citation type="submission" date="2013-09" db="EMBL/GenBank/DDBJ databases">
        <title>Corchorus capsularis genome sequencing.</title>
        <authorList>
            <person name="Alam M."/>
            <person name="Haque M.S."/>
            <person name="Islam M.S."/>
            <person name="Emdad E.M."/>
            <person name="Islam M.M."/>
            <person name="Ahmed B."/>
            <person name="Halim A."/>
            <person name="Hossen Q.M.M."/>
            <person name="Hossain M.Z."/>
            <person name="Ahmed R."/>
            <person name="Khan M.M."/>
            <person name="Islam R."/>
            <person name="Rashid M.M."/>
            <person name="Khan S.A."/>
            <person name="Rahman M.S."/>
            <person name="Alam M."/>
        </authorList>
    </citation>
    <scope>NUCLEOTIDE SEQUENCE [LARGE SCALE GENOMIC DNA]</scope>
    <source>
        <strain evidence="3">cv. CVL-1</strain>
        <tissue evidence="2">Whole seedling</tissue>
    </source>
</reference>
<dbReference type="AlphaFoldDB" id="A0A1R3GDQ4"/>